<organism evidence="4 5">
    <name type="scientific">Terfezia boudieri ATCC MYA-4762</name>
    <dbReference type="NCBI Taxonomy" id="1051890"/>
    <lineage>
        <taxon>Eukaryota</taxon>
        <taxon>Fungi</taxon>
        <taxon>Dikarya</taxon>
        <taxon>Ascomycota</taxon>
        <taxon>Pezizomycotina</taxon>
        <taxon>Pezizomycetes</taxon>
        <taxon>Pezizales</taxon>
        <taxon>Pezizaceae</taxon>
        <taxon>Terfezia</taxon>
    </lineage>
</organism>
<dbReference type="PANTHER" id="PTHR18884">
    <property type="entry name" value="SEPTIN"/>
    <property type="match status" value="1"/>
</dbReference>
<gene>
    <name evidence="4" type="ORF">L211DRAFT_856249</name>
</gene>
<dbReference type="SUPFAM" id="SSF52540">
    <property type="entry name" value="P-loop containing nucleoside triphosphate hydrolases"/>
    <property type="match status" value="1"/>
</dbReference>
<dbReference type="GO" id="GO:0005525">
    <property type="term" value="F:GTP binding"/>
    <property type="evidence" value="ECO:0007669"/>
    <property type="project" value="UniProtKB-KW"/>
</dbReference>
<feature type="region of interest" description="Disordered" evidence="2">
    <location>
        <begin position="1"/>
        <end position="90"/>
    </location>
</feature>
<dbReference type="Proteomes" id="UP000267821">
    <property type="component" value="Unassembled WGS sequence"/>
</dbReference>
<evidence type="ECO:0000256" key="1">
    <source>
        <dbReference type="RuleBase" id="RU004560"/>
    </source>
</evidence>
<dbReference type="Gene3D" id="3.40.50.300">
    <property type="entry name" value="P-loop containing nucleotide triphosphate hydrolases"/>
    <property type="match status" value="1"/>
</dbReference>
<evidence type="ECO:0000256" key="2">
    <source>
        <dbReference type="SAM" id="MobiDB-lite"/>
    </source>
</evidence>
<accession>A0A3N4MA38</accession>
<protein>
    <recommendedName>
        <fullName evidence="3">Septin-type G domain-containing protein</fullName>
    </recommendedName>
</protein>
<feature type="compositionally biased region" description="Basic and acidic residues" evidence="2">
    <location>
        <begin position="135"/>
        <end position="145"/>
    </location>
</feature>
<dbReference type="Pfam" id="PF00735">
    <property type="entry name" value="Septin"/>
    <property type="match status" value="3"/>
</dbReference>
<keyword evidence="1" id="KW-0547">Nucleotide-binding</keyword>
<feature type="region of interest" description="Disordered" evidence="2">
    <location>
        <begin position="112"/>
        <end position="149"/>
    </location>
</feature>
<dbReference type="STRING" id="1051890.A0A3N4MA38"/>
<dbReference type="AlphaFoldDB" id="A0A3N4MA38"/>
<feature type="compositionally biased region" description="Acidic residues" evidence="2">
    <location>
        <begin position="428"/>
        <end position="444"/>
    </location>
</feature>
<evidence type="ECO:0000313" key="5">
    <source>
        <dbReference type="Proteomes" id="UP000267821"/>
    </source>
</evidence>
<keyword evidence="5" id="KW-1185">Reference proteome</keyword>
<comment type="similarity">
    <text evidence="1">Belongs to the TRAFAC class TrmE-Era-EngA-EngB-Septin-like GTPase superfamily. Septin GTPase family.</text>
</comment>
<dbReference type="PROSITE" id="PS51719">
    <property type="entry name" value="G_SEPTIN"/>
    <property type="match status" value="1"/>
</dbReference>
<feature type="domain" description="Septin-type G" evidence="3">
    <location>
        <begin position="183"/>
        <end position="545"/>
    </location>
</feature>
<keyword evidence="1" id="KW-0342">GTP-binding</keyword>
<feature type="compositionally biased region" description="Low complexity" evidence="2">
    <location>
        <begin position="455"/>
        <end position="467"/>
    </location>
</feature>
<dbReference type="InterPro" id="IPR030379">
    <property type="entry name" value="G_SEPTIN_dom"/>
</dbReference>
<sequence length="562" mass="61595">MQPPRDPSTAPNTVQKRPITPGKTSPFKENNPPGLDIPLSKKDEKKEKRSSLAFLRRSKSSDRGNLRPLVPNIPQIAPKIPDLWNGSTPPQPLRTFGGPEIRDSVAIVGGLDIPGMSPGRRSIDTGFSGSSSAHEPGKSSGKDSAGEEASLNAVASMAHRGRYSFASAGSTVNSPRRVRRRKDPTPFNILVIGARNSGKTSFIQFLQQSLAVKPSKNDPPMEPTPEEAPVPSKSTFIKTYLETEIDGERIGLTLWDSQGFEKNIVDLQLRETIAFIESKFEESFTEETKVVRAPGVRDTHIHCAFHLIDPARLESSIIRATTSNSSANGNILSGGLDDDLDLQVLKGLRGKTTVVPVISKADTITSAHMNVLKHLVRTSLKSQGLDPLEALEIDLEAYGITPSPIPPNMYTASPEPKEQTNGGRSAEENTEDGIIDEDEEEGDDERTPTRRRAVSRASLETTSTSATENPMTNVEFLPLSVISPDSYEPGAIGRKFPWGFADPFNAEHCDFLRLKEAVFNEWRGELRESSREIWYENWRTSRLSGPGGIMNGAVRKNGAKRR</sequence>
<evidence type="ECO:0000259" key="3">
    <source>
        <dbReference type="PROSITE" id="PS51719"/>
    </source>
</evidence>
<reference evidence="4 5" key="1">
    <citation type="journal article" date="2018" name="Nat. Ecol. Evol.">
        <title>Pezizomycetes genomes reveal the molecular basis of ectomycorrhizal truffle lifestyle.</title>
        <authorList>
            <person name="Murat C."/>
            <person name="Payen T."/>
            <person name="Noel B."/>
            <person name="Kuo A."/>
            <person name="Morin E."/>
            <person name="Chen J."/>
            <person name="Kohler A."/>
            <person name="Krizsan K."/>
            <person name="Balestrini R."/>
            <person name="Da Silva C."/>
            <person name="Montanini B."/>
            <person name="Hainaut M."/>
            <person name="Levati E."/>
            <person name="Barry K.W."/>
            <person name="Belfiori B."/>
            <person name="Cichocki N."/>
            <person name="Clum A."/>
            <person name="Dockter R.B."/>
            <person name="Fauchery L."/>
            <person name="Guy J."/>
            <person name="Iotti M."/>
            <person name="Le Tacon F."/>
            <person name="Lindquist E.A."/>
            <person name="Lipzen A."/>
            <person name="Malagnac F."/>
            <person name="Mello A."/>
            <person name="Molinier V."/>
            <person name="Miyauchi S."/>
            <person name="Poulain J."/>
            <person name="Riccioni C."/>
            <person name="Rubini A."/>
            <person name="Sitrit Y."/>
            <person name="Splivallo R."/>
            <person name="Traeger S."/>
            <person name="Wang M."/>
            <person name="Zifcakova L."/>
            <person name="Wipf D."/>
            <person name="Zambonelli A."/>
            <person name="Paolocci F."/>
            <person name="Nowrousian M."/>
            <person name="Ottonello S."/>
            <person name="Baldrian P."/>
            <person name="Spatafora J.W."/>
            <person name="Henrissat B."/>
            <person name="Nagy L.G."/>
            <person name="Aury J.M."/>
            <person name="Wincker P."/>
            <person name="Grigoriev I.V."/>
            <person name="Bonfante P."/>
            <person name="Martin F.M."/>
        </authorList>
    </citation>
    <scope>NUCLEOTIDE SEQUENCE [LARGE SCALE GENOMIC DNA]</scope>
    <source>
        <strain evidence="4 5">ATCC MYA-4762</strain>
    </source>
</reference>
<dbReference type="InParanoid" id="A0A3N4MA38"/>
<dbReference type="InterPro" id="IPR027417">
    <property type="entry name" value="P-loop_NTPase"/>
</dbReference>
<evidence type="ECO:0000313" key="4">
    <source>
        <dbReference type="EMBL" id="RPB26565.1"/>
    </source>
</evidence>
<feature type="region of interest" description="Disordered" evidence="2">
    <location>
        <begin position="404"/>
        <end position="467"/>
    </location>
</feature>
<proteinExistence type="inferred from homology"/>
<dbReference type="OrthoDB" id="5337438at2759"/>
<dbReference type="EMBL" id="ML121534">
    <property type="protein sequence ID" value="RPB26565.1"/>
    <property type="molecule type" value="Genomic_DNA"/>
</dbReference>
<feature type="compositionally biased region" description="Basic and acidic residues" evidence="2">
    <location>
        <begin position="39"/>
        <end position="50"/>
    </location>
</feature>
<name>A0A3N4MA38_9PEZI</name>